<keyword evidence="4" id="KW-1185">Reference proteome</keyword>
<feature type="chain" id="PRO_5035789814" evidence="2">
    <location>
        <begin position="18"/>
        <end position="82"/>
    </location>
</feature>
<reference evidence="3" key="2">
    <citation type="submission" date="2020-06" db="EMBL/GenBank/DDBJ databases">
        <authorList>
            <person name="Sheffer M."/>
        </authorList>
    </citation>
    <scope>NUCLEOTIDE SEQUENCE</scope>
</reference>
<evidence type="ECO:0000313" key="3">
    <source>
        <dbReference type="EMBL" id="KAF8788710.1"/>
    </source>
</evidence>
<feature type="signal peptide" evidence="2">
    <location>
        <begin position="1"/>
        <end position="17"/>
    </location>
</feature>
<protein>
    <submittedName>
        <fullName evidence="3">Uncharacterized protein</fullName>
    </submittedName>
</protein>
<evidence type="ECO:0000313" key="4">
    <source>
        <dbReference type="Proteomes" id="UP000807504"/>
    </source>
</evidence>
<evidence type="ECO:0000256" key="2">
    <source>
        <dbReference type="SAM" id="SignalP"/>
    </source>
</evidence>
<name>A0A8T0FHA1_ARGBR</name>
<reference evidence="3" key="1">
    <citation type="journal article" date="2020" name="bioRxiv">
        <title>Chromosome-level reference genome of the European wasp spider Argiope bruennichi: a resource for studies on range expansion and evolutionary adaptation.</title>
        <authorList>
            <person name="Sheffer M.M."/>
            <person name="Hoppe A."/>
            <person name="Krehenwinkel H."/>
            <person name="Uhl G."/>
            <person name="Kuss A.W."/>
            <person name="Jensen L."/>
            <person name="Jensen C."/>
            <person name="Gillespie R.G."/>
            <person name="Hoff K.J."/>
            <person name="Prost S."/>
        </authorList>
    </citation>
    <scope>NUCLEOTIDE SEQUENCE</scope>
</reference>
<proteinExistence type="predicted"/>
<dbReference type="Proteomes" id="UP000807504">
    <property type="component" value="Unassembled WGS sequence"/>
</dbReference>
<gene>
    <name evidence="3" type="ORF">HNY73_006719</name>
</gene>
<keyword evidence="1" id="KW-0812">Transmembrane</keyword>
<evidence type="ECO:0000256" key="1">
    <source>
        <dbReference type="SAM" id="Phobius"/>
    </source>
</evidence>
<comment type="caution">
    <text evidence="3">The sequence shown here is derived from an EMBL/GenBank/DDBJ whole genome shotgun (WGS) entry which is preliminary data.</text>
</comment>
<keyword evidence="1" id="KW-0472">Membrane</keyword>
<organism evidence="3 4">
    <name type="scientific">Argiope bruennichi</name>
    <name type="common">Wasp spider</name>
    <name type="synonym">Aranea bruennichi</name>
    <dbReference type="NCBI Taxonomy" id="94029"/>
    <lineage>
        <taxon>Eukaryota</taxon>
        <taxon>Metazoa</taxon>
        <taxon>Ecdysozoa</taxon>
        <taxon>Arthropoda</taxon>
        <taxon>Chelicerata</taxon>
        <taxon>Arachnida</taxon>
        <taxon>Araneae</taxon>
        <taxon>Araneomorphae</taxon>
        <taxon>Entelegynae</taxon>
        <taxon>Araneoidea</taxon>
        <taxon>Araneidae</taxon>
        <taxon>Argiope</taxon>
    </lineage>
</organism>
<dbReference type="EMBL" id="JABXBU010000012">
    <property type="protein sequence ID" value="KAF8788710.1"/>
    <property type="molecule type" value="Genomic_DNA"/>
</dbReference>
<dbReference type="AlphaFoldDB" id="A0A8T0FHA1"/>
<accession>A0A8T0FHA1</accession>
<keyword evidence="2" id="KW-0732">Signal</keyword>
<keyword evidence="1" id="KW-1133">Transmembrane helix</keyword>
<sequence length="82" mass="8855">MLLVVLCFAAVIYVAMADDKPHAMAGKALYFTKMLLVVLCFAAVIYVAMADDDSHVMAGKPLYFTKVTDSDGNVIGVEQHEG</sequence>
<feature type="transmembrane region" description="Helical" evidence="1">
    <location>
        <begin position="27"/>
        <end position="48"/>
    </location>
</feature>